<dbReference type="AlphaFoldDB" id="A0A7S4MDW2"/>
<sequence length="375" mass="41336">MANTGNPEALIVVARAQHGGGSELLKVTAEAAAFGVLGVVAAKVVSDSVLNNHWLQAVQQLLSPKLRGHAFDMLRAHTEGRALAGIGAPADSALDQLTMYVKSALKLARQFSEESNRPQHPLLLLVPDSVNKVDGVSRVEMMVEEVRASRDAERITVALEPHDEQKQKYVAAFYQTIQKAVAPTVHAKLAAFLIQLKGQTVMPFSFSSRIKDERGMLDKLKRMQRGATMTLAHVYDVIGCRASFGCTRDLGLALMIFLEMFKTQGAPGAEILYMENYYAKPRFSPDNGFRLINIHLEVRADGVPYLWQMMLTTRCSQFAHDLYAHNTTHKPYVKLPSDEELEAKRGWCEAAALDHAEILNDLLTGDAGDSTGLYT</sequence>
<accession>A0A7S4MDW2</accession>
<dbReference type="InterPro" id="IPR043519">
    <property type="entry name" value="NT_sf"/>
</dbReference>
<dbReference type="SUPFAM" id="SSF81301">
    <property type="entry name" value="Nucleotidyltransferase"/>
    <property type="match status" value="1"/>
</dbReference>
<reference evidence="1" key="1">
    <citation type="submission" date="2021-01" db="EMBL/GenBank/DDBJ databases">
        <authorList>
            <person name="Corre E."/>
            <person name="Pelletier E."/>
            <person name="Niang G."/>
            <person name="Scheremetjew M."/>
            <person name="Finn R."/>
            <person name="Kale V."/>
            <person name="Holt S."/>
            <person name="Cochrane G."/>
            <person name="Meng A."/>
            <person name="Brown T."/>
            <person name="Cohen L."/>
        </authorList>
    </citation>
    <scope>NUCLEOTIDE SEQUENCE</scope>
    <source>
        <strain evidence="1">UIO037</strain>
    </source>
</reference>
<evidence type="ECO:0000313" key="1">
    <source>
        <dbReference type="EMBL" id="CAE2216111.1"/>
    </source>
</evidence>
<evidence type="ECO:0008006" key="2">
    <source>
        <dbReference type="Google" id="ProtNLM"/>
    </source>
</evidence>
<protein>
    <recommendedName>
        <fullName evidence="2">RelA/SpoT domain-containing protein</fullName>
    </recommendedName>
</protein>
<proteinExistence type="predicted"/>
<name>A0A7S4MDW2_9EUKA</name>
<dbReference type="Gene3D" id="3.30.460.10">
    <property type="entry name" value="Beta Polymerase, domain 2"/>
    <property type="match status" value="1"/>
</dbReference>
<gene>
    <name evidence="1" type="ORF">CPOL0286_LOCUS7738</name>
</gene>
<dbReference type="EMBL" id="HBKO01016968">
    <property type="protein sequence ID" value="CAE2216111.1"/>
    <property type="molecule type" value="Transcribed_RNA"/>
</dbReference>
<organism evidence="1">
    <name type="scientific">Prymnesium polylepis</name>
    <dbReference type="NCBI Taxonomy" id="72548"/>
    <lineage>
        <taxon>Eukaryota</taxon>
        <taxon>Haptista</taxon>
        <taxon>Haptophyta</taxon>
        <taxon>Prymnesiophyceae</taxon>
        <taxon>Prymnesiales</taxon>
        <taxon>Prymnesiaceae</taxon>
        <taxon>Prymnesium</taxon>
    </lineage>
</organism>